<keyword evidence="4" id="KW-0560">Oxidoreductase</keyword>
<dbReference type="GO" id="GO:0050661">
    <property type="term" value="F:NADP binding"/>
    <property type="evidence" value="ECO:0007669"/>
    <property type="project" value="InterPro"/>
</dbReference>
<evidence type="ECO:0000256" key="2">
    <source>
        <dbReference type="ARBA" id="ARBA00022630"/>
    </source>
</evidence>
<keyword evidence="2" id="KW-0285">Flavoprotein</keyword>
<feature type="transmembrane region" description="Helical" evidence="5">
    <location>
        <begin position="7"/>
        <end position="25"/>
    </location>
</feature>
<dbReference type="InterPro" id="IPR051209">
    <property type="entry name" value="FAD-bind_Monooxygenase_sf"/>
</dbReference>
<dbReference type="PANTHER" id="PTHR42877">
    <property type="entry name" value="L-ORNITHINE N(5)-MONOOXYGENASE-RELATED"/>
    <property type="match status" value="1"/>
</dbReference>
<comment type="similarity">
    <text evidence="1">Belongs to the FAD-binding monooxygenase family.</text>
</comment>
<name>A0A329LN06_9MYCO</name>
<dbReference type="AlphaFoldDB" id="A0A329LN06"/>
<keyword evidence="5" id="KW-0472">Membrane</keyword>
<dbReference type="EMBL" id="QMEV01000032">
    <property type="protein sequence ID" value="RAV09264.1"/>
    <property type="molecule type" value="Genomic_DNA"/>
</dbReference>
<dbReference type="Pfam" id="PF00743">
    <property type="entry name" value="FMO-like"/>
    <property type="match status" value="1"/>
</dbReference>
<dbReference type="RefSeq" id="WP_112633756.1">
    <property type="nucleotide sequence ID" value="NZ_QMEV01000032.1"/>
</dbReference>
<keyword evidence="5" id="KW-0812">Transmembrane</keyword>
<sequence length="491" mass="54891">MTRRDPAVAVVGAGMSGLCVAIALLRSGITDVTIYEKADEVGGTWRDNTYPGLVCDIPSRIYQYSFARNPDWSHLFSPGGEIQAYFRGVADRYGLRERIRFGTEITHARFDDGRWVVRTDAGEETGQEFKVDFLISATGVLHHPRLPSIPGLDDFGGNVFHSARWDHGVDVRGRRVAVVGNGSTGVQLVCGLAGTAGHVTLFQRTAQWVLRLANPRYSGFTGLTRRKMPWLDALAYRAYSLGYDYFAVGLTKPGLRRKIMAALCRASLWEIRDPELRRALTPDYTPACKRLVMSNGFYRAMQRDDVDLVTASIDHVEERGIVTADGVLHEVDVIVLATGFDTHAFFRPMELIGRDGIRANDVWRDGPRAYQTVALSGFPNFFMMLGPHSPVGNLALTTVAESQADHIVGWVERWRRHEFDTVEPTAAATERFNARLRAAMPDTVWTTGCNSWYLNKDGVPEVWPLTPAEHRRMLANPDPGQYDLRRHVAAR</sequence>
<dbReference type="PANTHER" id="PTHR42877:SF4">
    <property type="entry name" value="FAD_NAD(P)-BINDING DOMAIN-CONTAINING PROTEIN-RELATED"/>
    <property type="match status" value="1"/>
</dbReference>
<evidence type="ECO:0000313" key="6">
    <source>
        <dbReference type="EMBL" id="RAV09264.1"/>
    </source>
</evidence>
<comment type="caution">
    <text evidence="6">The sequence shown here is derived from an EMBL/GenBank/DDBJ whole genome shotgun (WGS) entry which is preliminary data.</text>
</comment>
<dbReference type="InterPro" id="IPR020946">
    <property type="entry name" value="Flavin_mOase-like"/>
</dbReference>
<proteinExistence type="inferred from homology"/>
<dbReference type="InterPro" id="IPR036188">
    <property type="entry name" value="FAD/NAD-bd_sf"/>
</dbReference>
<organism evidence="6 7">
    <name type="scientific">Mycobacterium colombiense</name>
    <dbReference type="NCBI Taxonomy" id="339268"/>
    <lineage>
        <taxon>Bacteria</taxon>
        <taxon>Bacillati</taxon>
        <taxon>Actinomycetota</taxon>
        <taxon>Actinomycetes</taxon>
        <taxon>Mycobacteriales</taxon>
        <taxon>Mycobacteriaceae</taxon>
        <taxon>Mycobacterium</taxon>
        <taxon>Mycobacterium avium complex (MAC)</taxon>
    </lineage>
</organism>
<dbReference type="Gene3D" id="3.50.50.60">
    <property type="entry name" value="FAD/NAD(P)-binding domain"/>
    <property type="match status" value="2"/>
</dbReference>
<dbReference type="SUPFAM" id="SSF51905">
    <property type="entry name" value="FAD/NAD(P)-binding domain"/>
    <property type="match status" value="2"/>
</dbReference>
<accession>A0A329LN06</accession>
<evidence type="ECO:0000256" key="5">
    <source>
        <dbReference type="SAM" id="Phobius"/>
    </source>
</evidence>
<dbReference type="GO" id="GO:0004499">
    <property type="term" value="F:N,N-dimethylaniline monooxygenase activity"/>
    <property type="evidence" value="ECO:0007669"/>
    <property type="project" value="InterPro"/>
</dbReference>
<evidence type="ECO:0000256" key="4">
    <source>
        <dbReference type="ARBA" id="ARBA00023002"/>
    </source>
</evidence>
<protein>
    <submittedName>
        <fullName evidence="6">NAD(P)/FAD-dependent oxidoreductase</fullName>
    </submittedName>
</protein>
<reference evidence="6 7" key="1">
    <citation type="submission" date="2018-06" db="EMBL/GenBank/DDBJ databases">
        <title>NTM in soil in Japan.</title>
        <authorList>
            <person name="Ohya K."/>
        </authorList>
    </citation>
    <scope>NUCLEOTIDE SEQUENCE [LARGE SCALE GENOMIC DNA]</scope>
    <source>
        <strain evidence="6 7">GF28</strain>
    </source>
</reference>
<gene>
    <name evidence="6" type="ORF">DQP57_15320</name>
</gene>
<dbReference type="PRINTS" id="PR00370">
    <property type="entry name" value="FMOXYGENASE"/>
</dbReference>
<dbReference type="Proteomes" id="UP000250915">
    <property type="component" value="Unassembled WGS sequence"/>
</dbReference>
<keyword evidence="5" id="KW-1133">Transmembrane helix</keyword>
<evidence type="ECO:0000256" key="1">
    <source>
        <dbReference type="ARBA" id="ARBA00010139"/>
    </source>
</evidence>
<dbReference type="OrthoDB" id="5168853at2"/>
<dbReference type="GO" id="GO:0050660">
    <property type="term" value="F:flavin adenine dinucleotide binding"/>
    <property type="evidence" value="ECO:0007669"/>
    <property type="project" value="InterPro"/>
</dbReference>
<evidence type="ECO:0000313" key="7">
    <source>
        <dbReference type="Proteomes" id="UP000250915"/>
    </source>
</evidence>
<evidence type="ECO:0000256" key="3">
    <source>
        <dbReference type="ARBA" id="ARBA00022827"/>
    </source>
</evidence>
<keyword evidence="3" id="KW-0274">FAD</keyword>
<dbReference type="InterPro" id="IPR000960">
    <property type="entry name" value="Flavin_mOase"/>
</dbReference>